<feature type="region of interest" description="Disordered" evidence="2">
    <location>
        <begin position="78"/>
        <end position="97"/>
    </location>
</feature>
<dbReference type="AlphaFoldDB" id="A0A6N7Z1M2"/>
<evidence type="ECO:0000313" key="4">
    <source>
        <dbReference type="Proteomes" id="UP000440096"/>
    </source>
</evidence>
<evidence type="ECO:0000256" key="2">
    <source>
        <dbReference type="SAM" id="MobiDB-lite"/>
    </source>
</evidence>
<keyword evidence="1" id="KW-0238">DNA-binding</keyword>
<reference evidence="3 4" key="1">
    <citation type="submission" date="2019-11" db="EMBL/GenBank/DDBJ databases">
        <title>Draft genome of Amycolatopsis RM579.</title>
        <authorList>
            <person name="Duangmal K."/>
            <person name="Mingma R."/>
        </authorList>
    </citation>
    <scope>NUCLEOTIDE SEQUENCE [LARGE SCALE GENOMIC DNA]</scope>
    <source>
        <strain evidence="3 4">RM579</strain>
    </source>
</reference>
<dbReference type="Gene3D" id="1.10.150.130">
    <property type="match status" value="1"/>
</dbReference>
<name>A0A6N7Z1M2_9PSEU</name>
<proteinExistence type="predicted"/>
<gene>
    <name evidence="3" type="ORF">GKO32_00060</name>
</gene>
<dbReference type="OrthoDB" id="4326943at2"/>
<comment type="caution">
    <text evidence="3">The sequence shown here is derived from an EMBL/GenBank/DDBJ whole genome shotgun (WGS) entry which is preliminary data.</text>
</comment>
<dbReference type="GO" id="GO:0003677">
    <property type="term" value="F:DNA binding"/>
    <property type="evidence" value="ECO:0007669"/>
    <property type="project" value="UniProtKB-KW"/>
</dbReference>
<evidence type="ECO:0000256" key="1">
    <source>
        <dbReference type="ARBA" id="ARBA00023125"/>
    </source>
</evidence>
<dbReference type="InterPro" id="IPR011010">
    <property type="entry name" value="DNA_brk_join_enz"/>
</dbReference>
<dbReference type="RefSeq" id="WP_154754659.1">
    <property type="nucleotide sequence ID" value="NZ_WMBA01000001.1"/>
</dbReference>
<dbReference type="SUPFAM" id="SSF56349">
    <property type="entry name" value="DNA breaking-rejoining enzymes"/>
    <property type="match status" value="1"/>
</dbReference>
<keyword evidence="4" id="KW-1185">Reference proteome</keyword>
<evidence type="ECO:0000313" key="3">
    <source>
        <dbReference type="EMBL" id="MTD52386.1"/>
    </source>
</evidence>
<protein>
    <recommendedName>
        <fullName evidence="5">Integrase</fullName>
    </recommendedName>
</protein>
<dbReference type="Proteomes" id="UP000440096">
    <property type="component" value="Unassembled WGS sequence"/>
</dbReference>
<dbReference type="InterPro" id="IPR010998">
    <property type="entry name" value="Integrase_recombinase_N"/>
</dbReference>
<evidence type="ECO:0008006" key="5">
    <source>
        <dbReference type="Google" id="ProtNLM"/>
    </source>
</evidence>
<organism evidence="3 4">
    <name type="scientific">Amycolatopsis pithecellobii</name>
    <dbReference type="NCBI Taxonomy" id="664692"/>
    <lineage>
        <taxon>Bacteria</taxon>
        <taxon>Bacillati</taxon>
        <taxon>Actinomycetota</taxon>
        <taxon>Actinomycetes</taxon>
        <taxon>Pseudonocardiales</taxon>
        <taxon>Pseudonocardiaceae</taxon>
        <taxon>Amycolatopsis</taxon>
    </lineage>
</organism>
<accession>A0A6N7Z1M2</accession>
<dbReference type="EMBL" id="WMBA01000001">
    <property type="protein sequence ID" value="MTD52386.1"/>
    <property type="molecule type" value="Genomic_DNA"/>
</dbReference>
<sequence>MFTTLIRTQGVAGHPLSAGTLRRIQATLRAALNAAVRRGLIDRNPARYVELPPGRRPHPVVWTPPRIAQWRATLRAVRSGGVDGRADRHLPPRYPRA</sequence>